<evidence type="ECO:0000313" key="2">
    <source>
        <dbReference type="Proteomes" id="UP001470230"/>
    </source>
</evidence>
<organism evidence="1 2">
    <name type="scientific">Tritrichomonas musculus</name>
    <dbReference type="NCBI Taxonomy" id="1915356"/>
    <lineage>
        <taxon>Eukaryota</taxon>
        <taxon>Metamonada</taxon>
        <taxon>Parabasalia</taxon>
        <taxon>Tritrichomonadida</taxon>
        <taxon>Tritrichomonadidae</taxon>
        <taxon>Tritrichomonas</taxon>
    </lineage>
</organism>
<keyword evidence="2" id="KW-1185">Reference proteome</keyword>
<reference evidence="1 2" key="1">
    <citation type="submission" date="2024-04" db="EMBL/GenBank/DDBJ databases">
        <title>Tritrichomonas musculus Genome.</title>
        <authorList>
            <person name="Alves-Ferreira E."/>
            <person name="Grigg M."/>
            <person name="Lorenzi H."/>
            <person name="Galac M."/>
        </authorList>
    </citation>
    <scope>NUCLEOTIDE SEQUENCE [LARGE SCALE GENOMIC DNA]</scope>
    <source>
        <strain evidence="1 2">EAF2021</strain>
    </source>
</reference>
<gene>
    <name evidence="1" type="ORF">M9Y10_003182</name>
</gene>
<sequence>MHSYQYVPESEFKPVKENLIKLINLVQTSIKDTLKFRIKFIGSSSRDMITRDMKGNVGYDFDLNIIIDPNEKNYDPKSLKEFFMKSFNSHVGEYGYDPCEDSTSVFTIKVKDKINSKIIHSADFAIVKKVGVTKQFVRNRKDVNVYCWETLPKYPVKLSQMANWCREKNHWNEIRDLYLRKKNQNTDPNKKSRMIYAETVNDIYLKYNGK</sequence>
<evidence type="ECO:0000313" key="1">
    <source>
        <dbReference type="EMBL" id="KAK8880505.1"/>
    </source>
</evidence>
<name>A0ABR2JRI5_9EUKA</name>
<dbReference type="EMBL" id="JAPFFF010000010">
    <property type="protein sequence ID" value="KAK8880505.1"/>
    <property type="molecule type" value="Genomic_DNA"/>
</dbReference>
<protein>
    <submittedName>
        <fullName evidence="1">Uncharacterized protein</fullName>
    </submittedName>
</protein>
<dbReference type="Proteomes" id="UP001470230">
    <property type="component" value="Unassembled WGS sequence"/>
</dbReference>
<accession>A0ABR2JRI5</accession>
<proteinExistence type="predicted"/>
<comment type="caution">
    <text evidence="1">The sequence shown here is derived from an EMBL/GenBank/DDBJ whole genome shotgun (WGS) entry which is preliminary data.</text>
</comment>